<gene>
    <name evidence="2" type="ORF">DS421_19g669130</name>
</gene>
<feature type="region of interest" description="Disordered" evidence="1">
    <location>
        <begin position="1"/>
        <end position="38"/>
    </location>
</feature>
<organism evidence="2 3">
    <name type="scientific">Arachis hypogaea</name>
    <name type="common">Peanut</name>
    <dbReference type="NCBI Taxonomy" id="3818"/>
    <lineage>
        <taxon>Eukaryota</taxon>
        <taxon>Viridiplantae</taxon>
        <taxon>Streptophyta</taxon>
        <taxon>Embryophyta</taxon>
        <taxon>Tracheophyta</taxon>
        <taxon>Spermatophyta</taxon>
        <taxon>Magnoliopsida</taxon>
        <taxon>eudicotyledons</taxon>
        <taxon>Gunneridae</taxon>
        <taxon>Pentapetalae</taxon>
        <taxon>rosids</taxon>
        <taxon>fabids</taxon>
        <taxon>Fabales</taxon>
        <taxon>Fabaceae</taxon>
        <taxon>Papilionoideae</taxon>
        <taxon>50 kb inversion clade</taxon>
        <taxon>dalbergioids sensu lato</taxon>
        <taxon>Dalbergieae</taxon>
        <taxon>Pterocarpus clade</taxon>
        <taxon>Arachis</taxon>
    </lineage>
</organism>
<dbReference type="EMBL" id="CP031001">
    <property type="protein sequence ID" value="QHN79329.1"/>
    <property type="molecule type" value="Genomic_DNA"/>
</dbReference>
<evidence type="ECO:0000313" key="3">
    <source>
        <dbReference type="Proteomes" id="UP000464620"/>
    </source>
</evidence>
<evidence type="ECO:0000256" key="1">
    <source>
        <dbReference type="SAM" id="MobiDB-lite"/>
    </source>
</evidence>
<dbReference type="Proteomes" id="UP000464620">
    <property type="component" value="Chromosome B09"/>
</dbReference>
<protein>
    <submittedName>
        <fullName evidence="2">Uncharacterized protein</fullName>
    </submittedName>
</protein>
<sequence>MEFNNVAPDGSYVGHGRMGRKPLNDGSYIPPRRRSPGGRDGIQWVIEYQETLVQVGALEVMVQRWLA</sequence>
<dbReference type="AlphaFoldDB" id="A0A6B9VCU9"/>
<name>A0A6B9VCU9_ARAHY</name>
<proteinExistence type="predicted"/>
<reference evidence="2 3" key="1">
    <citation type="submission" date="2020-01" db="EMBL/GenBank/DDBJ databases">
        <title>Genome sequence of Arachis hypogaea, cultivar Shitouqi.</title>
        <authorList>
            <person name="Zhuang W."/>
            <person name="Chen H."/>
            <person name="Varshney R."/>
            <person name="Wang D."/>
            <person name="Ming R."/>
        </authorList>
    </citation>
    <scope>NUCLEOTIDE SEQUENCE [LARGE SCALE GENOMIC DNA]</scope>
    <source>
        <tissue evidence="2">Young leaf</tissue>
    </source>
</reference>
<accession>A0A6B9VCU9</accession>
<evidence type="ECO:0000313" key="2">
    <source>
        <dbReference type="EMBL" id="QHN79329.1"/>
    </source>
</evidence>